<evidence type="ECO:0000256" key="6">
    <source>
        <dbReference type="ARBA" id="ARBA00035213"/>
    </source>
</evidence>
<name>A0ABD3GJI5_9MARC</name>
<dbReference type="PANTHER" id="PTHR11229:SF16">
    <property type="entry name" value="LARGE RIBOSOMAL SUBUNIT PROTEIN UL3C"/>
    <property type="match status" value="1"/>
</dbReference>
<keyword evidence="2" id="KW-0699">rRNA-binding</keyword>
<gene>
    <name evidence="8" type="ORF">R1sor_022319</name>
</gene>
<accession>A0ABD3GJI5</accession>
<dbReference type="PROSITE" id="PS00474">
    <property type="entry name" value="RIBOSOMAL_L3"/>
    <property type="match status" value="1"/>
</dbReference>
<dbReference type="EMBL" id="JBJQOH010000007">
    <property type="protein sequence ID" value="KAL3679363.1"/>
    <property type="molecule type" value="Genomic_DNA"/>
</dbReference>
<protein>
    <recommendedName>
        <fullName evidence="6">Large ribosomal subunit protein uL3c</fullName>
    </recommendedName>
</protein>
<evidence type="ECO:0000256" key="2">
    <source>
        <dbReference type="ARBA" id="ARBA00022730"/>
    </source>
</evidence>
<evidence type="ECO:0000256" key="5">
    <source>
        <dbReference type="ARBA" id="ARBA00023274"/>
    </source>
</evidence>
<sequence>MAAALASVSTSLASLSMNSPGANVCSSSSSSMKRVACVPQNCHSPQQNRLQIFCLSCRILSHNLRMGVSRVMVSMALEAGVSLMGTKVGVMTYFTPEGNAIPSQSLGSTREIPLGRTSIAIYQPSQKWKLDQLFKEGALIDMASDSIGKGFAGGIKRWHFLTT</sequence>
<dbReference type="InterPro" id="IPR019927">
    <property type="entry name" value="Ribosomal_uL3_bac/org-type"/>
</dbReference>
<dbReference type="GO" id="GO:0005840">
    <property type="term" value="C:ribosome"/>
    <property type="evidence" value="ECO:0007669"/>
    <property type="project" value="UniProtKB-KW"/>
</dbReference>
<evidence type="ECO:0000256" key="7">
    <source>
        <dbReference type="RuleBase" id="RU003905"/>
    </source>
</evidence>
<organism evidence="8 9">
    <name type="scientific">Riccia sorocarpa</name>
    <dbReference type="NCBI Taxonomy" id="122646"/>
    <lineage>
        <taxon>Eukaryota</taxon>
        <taxon>Viridiplantae</taxon>
        <taxon>Streptophyta</taxon>
        <taxon>Embryophyta</taxon>
        <taxon>Marchantiophyta</taxon>
        <taxon>Marchantiopsida</taxon>
        <taxon>Marchantiidae</taxon>
        <taxon>Marchantiales</taxon>
        <taxon>Ricciaceae</taxon>
        <taxon>Riccia</taxon>
    </lineage>
</organism>
<dbReference type="GO" id="GO:0019843">
    <property type="term" value="F:rRNA binding"/>
    <property type="evidence" value="ECO:0007669"/>
    <property type="project" value="UniProtKB-KW"/>
</dbReference>
<dbReference type="InterPro" id="IPR019926">
    <property type="entry name" value="Ribosomal_uL3_CS"/>
</dbReference>
<dbReference type="PANTHER" id="PTHR11229">
    <property type="entry name" value="50S RIBOSOMAL PROTEIN L3"/>
    <property type="match status" value="1"/>
</dbReference>
<evidence type="ECO:0000256" key="4">
    <source>
        <dbReference type="ARBA" id="ARBA00022980"/>
    </source>
</evidence>
<dbReference type="SUPFAM" id="SSF50447">
    <property type="entry name" value="Translation proteins"/>
    <property type="match status" value="1"/>
</dbReference>
<evidence type="ECO:0000313" key="8">
    <source>
        <dbReference type="EMBL" id="KAL3679363.1"/>
    </source>
</evidence>
<keyword evidence="3" id="KW-0694">RNA-binding</keyword>
<proteinExistence type="inferred from homology"/>
<keyword evidence="5 7" id="KW-0687">Ribonucleoprotein</keyword>
<dbReference type="InterPro" id="IPR009000">
    <property type="entry name" value="Transl_B-barrel_sf"/>
</dbReference>
<comment type="similarity">
    <text evidence="1 7">Belongs to the universal ribosomal protein uL3 family.</text>
</comment>
<evidence type="ECO:0000256" key="3">
    <source>
        <dbReference type="ARBA" id="ARBA00022884"/>
    </source>
</evidence>
<evidence type="ECO:0000313" key="9">
    <source>
        <dbReference type="Proteomes" id="UP001633002"/>
    </source>
</evidence>
<evidence type="ECO:0000256" key="1">
    <source>
        <dbReference type="ARBA" id="ARBA00006540"/>
    </source>
</evidence>
<dbReference type="Proteomes" id="UP001633002">
    <property type="component" value="Unassembled WGS sequence"/>
</dbReference>
<keyword evidence="4 7" id="KW-0689">Ribosomal protein</keyword>
<dbReference type="AlphaFoldDB" id="A0ABD3GJI5"/>
<dbReference type="InterPro" id="IPR000597">
    <property type="entry name" value="Ribosomal_uL3"/>
</dbReference>
<dbReference type="Pfam" id="PF00297">
    <property type="entry name" value="Ribosomal_L3"/>
    <property type="match status" value="1"/>
</dbReference>
<reference evidence="8 9" key="1">
    <citation type="submission" date="2024-09" db="EMBL/GenBank/DDBJ databases">
        <title>Chromosome-scale assembly of Riccia sorocarpa.</title>
        <authorList>
            <person name="Paukszto L."/>
        </authorList>
    </citation>
    <scope>NUCLEOTIDE SEQUENCE [LARGE SCALE GENOMIC DNA]</scope>
    <source>
        <strain evidence="8">LP-2024</strain>
        <tissue evidence="8">Aerial parts of the thallus</tissue>
    </source>
</reference>
<keyword evidence="9" id="KW-1185">Reference proteome</keyword>
<comment type="caution">
    <text evidence="8">The sequence shown here is derived from an EMBL/GenBank/DDBJ whole genome shotgun (WGS) entry which is preliminary data.</text>
</comment>
<dbReference type="GO" id="GO:1990904">
    <property type="term" value="C:ribonucleoprotein complex"/>
    <property type="evidence" value="ECO:0007669"/>
    <property type="project" value="UniProtKB-KW"/>
</dbReference>